<dbReference type="PANTHER" id="PTHR46401:SF2">
    <property type="entry name" value="GLYCOSYLTRANSFERASE WBBK-RELATED"/>
    <property type="match status" value="1"/>
</dbReference>
<evidence type="ECO:0000256" key="1">
    <source>
        <dbReference type="ARBA" id="ARBA00022679"/>
    </source>
</evidence>
<proteinExistence type="predicted"/>
<feature type="non-terminal residue" evidence="3">
    <location>
        <position position="286"/>
    </location>
</feature>
<dbReference type="PANTHER" id="PTHR46401">
    <property type="entry name" value="GLYCOSYLTRANSFERASE WBBK-RELATED"/>
    <property type="match status" value="1"/>
</dbReference>
<reference evidence="3" key="1">
    <citation type="journal article" date="2014" name="Front. Microbiol.">
        <title>High frequency of phylogenetically diverse reductive dehalogenase-homologous genes in deep subseafloor sedimentary metagenomes.</title>
        <authorList>
            <person name="Kawai M."/>
            <person name="Futagami T."/>
            <person name="Toyoda A."/>
            <person name="Takaki Y."/>
            <person name="Nishi S."/>
            <person name="Hori S."/>
            <person name="Arai W."/>
            <person name="Tsubouchi T."/>
            <person name="Morono Y."/>
            <person name="Uchiyama I."/>
            <person name="Ito T."/>
            <person name="Fujiyama A."/>
            <person name="Inagaki F."/>
            <person name="Takami H."/>
        </authorList>
    </citation>
    <scope>NUCLEOTIDE SEQUENCE</scope>
    <source>
        <strain evidence="3">Expedition CK06-06</strain>
    </source>
</reference>
<dbReference type="Pfam" id="PF13692">
    <property type="entry name" value="Glyco_trans_1_4"/>
    <property type="match status" value="1"/>
</dbReference>
<evidence type="ECO:0000313" key="3">
    <source>
        <dbReference type="EMBL" id="GAH34921.1"/>
    </source>
</evidence>
<sequence>MDKKMKILYGAQPAVAIKKGGLYIQLLKTKSHMEKLSFIIDLNDPWIDPDKEEYNLFHLFGANFSTNILGTLIKDKNIPLIVTPVFFSKHKAQTLRFVNRINSLLFKVFKVSTPHIYTKELLDRADRILPNTQREKNLIIKGFGIPENRVTLIHNGVEERFYNASPEVFVKKFGIKDFILYVGYIGNGRKNTLNLVRAVKGLDTPSVFIGPVIKTAYGEQCMNEIKEDKNITIIEPLPHDSPLLESAYAACDTFVLPSLFETPGLSALEAGLAGAKIAITKYGGTT</sequence>
<dbReference type="Pfam" id="PF13439">
    <property type="entry name" value="Glyco_transf_4"/>
    <property type="match status" value="1"/>
</dbReference>
<feature type="domain" description="Glycosyltransferase subfamily 4-like N-terminal" evidence="2">
    <location>
        <begin position="114"/>
        <end position="158"/>
    </location>
</feature>
<organism evidence="3">
    <name type="scientific">marine sediment metagenome</name>
    <dbReference type="NCBI Taxonomy" id="412755"/>
    <lineage>
        <taxon>unclassified sequences</taxon>
        <taxon>metagenomes</taxon>
        <taxon>ecological metagenomes</taxon>
    </lineage>
</organism>
<evidence type="ECO:0000259" key="2">
    <source>
        <dbReference type="Pfam" id="PF13439"/>
    </source>
</evidence>
<dbReference type="SUPFAM" id="SSF53756">
    <property type="entry name" value="UDP-Glycosyltransferase/glycogen phosphorylase"/>
    <property type="match status" value="1"/>
</dbReference>
<dbReference type="Gene3D" id="3.40.50.2000">
    <property type="entry name" value="Glycogen Phosphorylase B"/>
    <property type="match status" value="2"/>
</dbReference>
<dbReference type="AlphaFoldDB" id="X1ENF3"/>
<dbReference type="InterPro" id="IPR028098">
    <property type="entry name" value="Glyco_trans_4-like_N"/>
</dbReference>
<dbReference type="CDD" id="cd03801">
    <property type="entry name" value="GT4_PimA-like"/>
    <property type="match status" value="1"/>
</dbReference>
<accession>X1ENF3</accession>
<dbReference type="EMBL" id="BARU01009279">
    <property type="protein sequence ID" value="GAH34921.1"/>
    <property type="molecule type" value="Genomic_DNA"/>
</dbReference>
<dbReference type="GO" id="GO:0016757">
    <property type="term" value="F:glycosyltransferase activity"/>
    <property type="evidence" value="ECO:0007669"/>
    <property type="project" value="TreeGrafter"/>
</dbReference>
<dbReference type="GO" id="GO:0009103">
    <property type="term" value="P:lipopolysaccharide biosynthetic process"/>
    <property type="evidence" value="ECO:0007669"/>
    <property type="project" value="TreeGrafter"/>
</dbReference>
<keyword evidence="1" id="KW-0808">Transferase</keyword>
<protein>
    <recommendedName>
        <fullName evidence="2">Glycosyltransferase subfamily 4-like N-terminal domain-containing protein</fullName>
    </recommendedName>
</protein>
<comment type="caution">
    <text evidence="3">The sequence shown here is derived from an EMBL/GenBank/DDBJ whole genome shotgun (WGS) entry which is preliminary data.</text>
</comment>
<gene>
    <name evidence="3" type="ORF">S03H2_17935</name>
</gene>
<name>X1ENF3_9ZZZZ</name>